<dbReference type="Pfam" id="PF22522">
    <property type="entry name" value="DUF6998"/>
    <property type="match status" value="1"/>
</dbReference>
<evidence type="ECO:0000313" key="2">
    <source>
        <dbReference type="EMBL" id="SIT11717.1"/>
    </source>
</evidence>
<gene>
    <name evidence="2" type="ORF">SAMN05421761_1185</name>
</gene>
<protein>
    <recommendedName>
        <fullName evidence="1">DUF6998 domain-containing protein</fullName>
    </recommendedName>
</protein>
<sequence length="150" mass="17430">MKEILHLLQITKSLKEQYGRNFTLDGRLIGDIGEVLAAEKYGLELLSENNQVHDAKEKSTDRLIQIKSSMKGNFYFPVKQVPEFILYLLIKENGDLEEIYNGPGKFLSEEYIQKRNLKAFNNTYYTLSKGMLLKLNKEIKNEDKIKIVHC</sequence>
<dbReference type="STRING" id="529505.SAMN05421761_1185"/>
<dbReference type="Proteomes" id="UP000186026">
    <property type="component" value="Unassembled WGS sequence"/>
</dbReference>
<dbReference type="InterPro" id="IPR054267">
    <property type="entry name" value="DUF6998"/>
</dbReference>
<reference evidence="3" key="1">
    <citation type="submission" date="2017-01" db="EMBL/GenBank/DDBJ databases">
        <authorList>
            <person name="Varghese N."/>
            <person name="Submissions S."/>
        </authorList>
    </citation>
    <scope>NUCLEOTIDE SEQUENCE [LARGE SCALE GENOMIC DNA]</scope>
    <source>
        <strain evidence="3">DSM 46698</strain>
    </source>
</reference>
<evidence type="ECO:0000313" key="3">
    <source>
        <dbReference type="Proteomes" id="UP000186026"/>
    </source>
</evidence>
<evidence type="ECO:0000259" key="1">
    <source>
        <dbReference type="Pfam" id="PF22522"/>
    </source>
</evidence>
<name>A0A1N7PMP4_9BACT</name>
<dbReference type="RefSeq" id="WP_076502750.1">
    <property type="nucleotide sequence ID" value="NZ_FTOP01000018.1"/>
</dbReference>
<dbReference type="OrthoDB" id="7503989at2"/>
<accession>A0A1N7PMP4</accession>
<organism evidence="2 3">
    <name type="scientific">Belliella pelovolcani</name>
    <dbReference type="NCBI Taxonomy" id="529505"/>
    <lineage>
        <taxon>Bacteria</taxon>
        <taxon>Pseudomonadati</taxon>
        <taxon>Bacteroidota</taxon>
        <taxon>Cytophagia</taxon>
        <taxon>Cytophagales</taxon>
        <taxon>Cyclobacteriaceae</taxon>
        <taxon>Belliella</taxon>
    </lineage>
</organism>
<keyword evidence="3" id="KW-1185">Reference proteome</keyword>
<dbReference type="EMBL" id="FTOP01000018">
    <property type="protein sequence ID" value="SIT11717.1"/>
    <property type="molecule type" value="Genomic_DNA"/>
</dbReference>
<proteinExistence type="predicted"/>
<dbReference type="AlphaFoldDB" id="A0A1N7PMP4"/>
<feature type="domain" description="DUF6998" evidence="1">
    <location>
        <begin position="6"/>
        <end position="145"/>
    </location>
</feature>